<evidence type="ECO:0000313" key="17">
    <source>
        <dbReference type="EMBL" id="SCU66542.1"/>
    </source>
</evidence>
<feature type="compositionally biased region" description="Basic and acidic residues" evidence="15">
    <location>
        <begin position="1487"/>
        <end position="1500"/>
    </location>
</feature>
<dbReference type="VEuPathDB" id="TriTrypDB:TEOVI_000825500"/>
<feature type="region of interest" description="Disordered" evidence="15">
    <location>
        <begin position="828"/>
        <end position="856"/>
    </location>
</feature>
<feature type="region of interest" description="Disordered" evidence="15">
    <location>
        <begin position="559"/>
        <end position="622"/>
    </location>
</feature>
<feature type="region of interest" description="Disordered" evidence="15">
    <location>
        <begin position="1403"/>
        <end position="1428"/>
    </location>
</feature>
<evidence type="ECO:0000256" key="7">
    <source>
        <dbReference type="ARBA" id="ARBA00022741"/>
    </source>
</evidence>
<feature type="compositionally biased region" description="Acidic residues" evidence="15">
    <location>
        <begin position="1417"/>
        <end position="1428"/>
    </location>
</feature>
<evidence type="ECO:0000313" key="18">
    <source>
        <dbReference type="Proteomes" id="UP000195570"/>
    </source>
</evidence>
<dbReference type="EMBL" id="CZPT02000568">
    <property type="protein sequence ID" value="SCU66542.1"/>
    <property type="molecule type" value="Genomic_DNA"/>
</dbReference>
<feature type="region of interest" description="Disordered" evidence="15">
    <location>
        <begin position="1030"/>
        <end position="1094"/>
    </location>
</feature>
<dbReference type="InterPro" id="IPR051131">
    <property type="entry name" value="NEK_Ser/Thr_kinase_NIMA"/>
</dbReference>
<comment type="similarity">
    <text evidence="2">Belongs to the protein kinase superfamily. NEK Ser/Thr protein kinase family. NIMA subfamily.</text>
</comment>
<protein>
    <recommendedName>
        <fullName evidence="3">non-specific serine/threonine protein kinase</fullName>
        <ecNumber evidence="3">2.7.11.1</ecNumber>
    </recommendedName>
</protein>
<feature type="compositionally biased region" description="Basic and acidic residues" evidence="15">
    <location>
        <begin position="301"/>
        <end position="315"/>
    </location>
</feature>
<name>A0A1G4I4A9_TRYEQ</name>
<comment type="cofactor">
    <cofactor evidence="1">
        <name>Mg(2+)</name>
        <dbReference type="ChEBI" id="CHEBI:18420"/>
    </cofactor>
</comment>
<feature type="compositionally biased region" description="Polar residues" evidence="15">
    <location>
        <begin position="1040"/>
        <end position="1055"/>
    </location>
</feature>
<dbReference type="GeneID" id="92382189"/>
<feature type="region of interest" description="Disordered" evidence="15">
    <location>
        <begin position="718"/>
        <end position="762"/>
    </location>
</feature>
<feature type="region of interest" description="Disordered" evidence="15">
    <location>
        <begin position="1274"/>
        <end position="1312"/>
    </location>
</feature>
<feature type="compositionally biased region" description="Polar residues" evidence="15">
    <location>
        <begin position="838"/>
        <end position="856"/>
    </location>
</feature>
<sequence length="1506" mass="166776">MEKYTKVRVLGKGSFGSAILIKRRSDNALFVIKEVFLGKLNEKERTEARQECRMLQKLNHPNIVRYVEHFENRNNLYIVMEYCDDGDLHGKIKRGPMNESRILYYYSQVCLAMEYLHSRHILHRDIKTMNVFLMKNGSVKLGDFGIATVLRNTMGMASTVCGTPYYFSPEICKNKPYNNKSDVWALGVLLYELATGRHPFDGNSMQQLMQRIVRGTYNPLPSHFSREFRKMVDWCLQKDPARRPSIRQMLAFPIVQRSLERLEEDLMLATQCRIRLKDIIEYDAAAENIPCCEPVTPRPQETPRGEQRHRQEPHPPEMSPGKMAAMALAGQHNRQQQQQAPECFVRQQHVSPRAAMAAGPPAVDPAAQRHADHAGLLAPKPNAAHAAADHGRLEIFRREAPPQCKRPLADIKQALPFSPYQRPHFQQVPCQPQYVANPYKQLMQQHFQQLQEKQRQPHQPQPDAQRQMQKNNEAKRGPDCKQGEGFEDRIKRINAIVERYAKDVDPKTLNTIHAYMKRKQEEYLQRQKEQKERLERRRQLRKQELLKVIEQQNRIARGEKVRKGVEQKQHAQKPVAEMKPLNPGQPAVGDRNAYPSPYKVLQSPPRGAQYPQQQNPVFGRDPRCVRAAPKESNPVSGGRNGNAIASPYCPNYHNAALREALKGPAPPVDSPGIPDNQRVRQLYQQPGMQPRGDGDSAARGVAASPRVVVYRDVVNLNDNPRRAEPSQLNAGQLEPKPQKGKRTADPSVHRHPLGRPKEPCPLVIPTADQVFQKQQPLRRQLKQQPLTNIVSAPLLPTPRAESPVAKAIVNHHDIKKLGSAEGDLRSPFANGTLGRRNSAPSISPSMEVTPSKNSPLNEKEAAVNKCHVRPTTASGFVAEGASATKDLPALRVTSPFSRLNLEDLPADVKVRRELQQQAKQHALLSQLKGDFNLHPAKRNDVVCGRSKSCAPEFVNARHKGGSPILYRRKDGFLPSNQRGGCSKSQEINGDDDSSKNEIGQPMLLAPLQCRAGVAAQGQCLSPAVFSMPVSPSAAPHGQRRQTFQRGGASRNNHVPQATPPDAAPSMVVAKINPKVHQPAPTREKKPDNGRSPAFEESIHTPILVDICYGVAPTSEEALNKKAAFEGDSTPVLPSINDVTADPPDVAQQWRNFVDKNANGKAPYRALCSHLVGMGFHNNMKLPGHADEMAVFQKVDGPRPCIPSTLEVLVGTSVSKKHSPVTSSSGSDTTAFDAETRGRERCSDELPSLTSIPCIISPTSVACAAGEGCQSKPYGLQKDSDAEETGGFIGLEDDPRASRDDEGRQGSTGSVQVLPEASLDGYLSMLDHLRGLLYNNPSQAKKASAGNNSDKKNVKEREPSLLSAEEVRNLVDRCERLSRSEATRATSPNQGAIGVHVVSLNFPTSSVDGCEENKEGESRDDESDLDDEEDLDEAIMEVSDVEFGDDVPLTAPQSAGISEAYQCDIENDGFLPRVVNVDSQGNCSEGGNDARTERRKEEKETAIGGAA</sequence>
<dbReference type="GO" id="GO:0046872">
    <property type="term" value="F:metal ion binding"/>
    <property type="evidence" value="ECO:0007669"/>
    <property type="project" value="UniProtKB-KW"/>
</dbReference>
<feature type="compositionally biased region" description="Basic and acidic residues" evidence="15">
    <location>
        <begin position="1348"/>
        <end position="1360"/>
    </location>
</feature>
<dbReference type="InterPro" id="IPR017441">
    <property type="entry name" value="Protein_kinase_ATP_BS"/>
</dbReference>
<dbReference type="InterPro" id="IPR008271">
    <property type="entry name" value="Ser/Thr_kinase_AS"/>
</dbReference>
<feature type="region of interest" description="Disordered" evidence="15">
    <location>
        <begin position="1477"/>
        <end position="1506"/>
    </location>
</feature>
<keyword evidence="10" id="KW-0460">Magnesium</keyword>
<accession>A0A1G4I4A9</accession>
<dbReference type="EC" id="2.7.11.1" evidence="3"/>
<keyword evidence="4" id="KW-0723">Serine/threonine-protein kinase</keyword>
<keyword evidence="8 17" id="KW-0418">Kinase</keyword>
<dbReference type="Gene3D" id="3.30.200.20">
    <property type="entry name" value="Phosphorylase Kinase, domain 1"/>
    <property type="match status" value="1"/>
</dbReference>
<evidence type="ECO:0000256" key="5">
    <source>
        <dbReference type="ARBA" id="ARBA00022679"/>
    </source>
</evidence>
<dbReference type="Pfam" id="PF00069">
    <property type="entry name" value="Pkinase"/>
    <property type="match status" value="1"/>
</dbReference>
<feature type="compositionally biased region" description="Basic and acidic residues" evidence="15">
    <location>
        <begin position="1292"/>
        <end position="1303"/>
    </location>
</feature>
<evidence type="ECO:0000256" key="13">
    <source>
        <dbReference type="PROSITE-ProRule" id="PRU10141"/>
    </source>
</evidence>
<keyword evidence="7 13" id="KW-0547">Nucleotide-binding</keyword>
<feature type="binding site" evidence="13">
    <location>
        <position position="33"/>
    </location>
    <ligand>
        <name>ATP</name>
        <dbReference type="ChEBI" id="CHEBI:30616"/>
    </ligand>
</feature>
<evidence type="ECO:0000256" key="10">
    <source>
        <dbReference type="ARBA" id="ARBA00022842"/>
    </source>
</evidence>
<dbReference type="InterPro" id="IPR000719">
    <property type="entry name" value="Prot_kinase_dom"/>
</dbReference>
<dbReference type="InterPro" id="IPR011009">
    <property type="entry name" value="Kinase-like_dom_sf"/>
</dbReference>
<feature type="region of interest" description="Disordered" evidence="15">
    <location>
        <begin position="447"/>
        <end position="486"/>
    </location>
</feature>
<dbReference type="PANTHER" id="PTHR44899:SF3">
    <property type="entry name" value="SERINE_THREONINE-PROTEIN KINASE NEK1"/>
    <property type="match status" value="1"/>
</dbReference>
<dbReference type="FunFam" id="3.30.200.20:FF:000097">
    <property type="entry name" value="Probable serine/threonine-protein kinase nek1"/>
    <property type="match status" value="1"/>
</dbReference>
<reference evidence="17" key="1">
    <citation type="submission" date="2016-09" db="EMBL/GenBank/DDBJ databases">
        <authorList>
            <person name="Hebert L."/>
            <person name="Moumen B."/>
        </authorList>
    </citation>
    <scope>NUCLEOTIDE SEQUENCE [LARGE SCALE GENOMIC DNA]</scope>
    <source>
        <strain evidence="17">OVI</strain>
    </source>
</reference>
<dbReference type="GO" id="GO:0005524">
    <property type="term" value="F:ATP binding"/>
    <property type="evidence" value="ECO:0007669"/>
    <property type="project" value="UniProtKB-UniRule"/>
</dbReference>
<keyword evidence="18" id="KW-1185">Reference proteome</keyword>
<dbReference type="PANTHER" id="PTHR44899">
    <property type="entry name" value="CAMK FAMILY PROTEIN KINASE"/>
    <property type="match status" value="1"/>
</dbReference>
<evidence type="ECO:0000256" key="4">
    <source>
        <dbReference type="ARBA" id="ARBA00022527"/>
    </source>
</evidence>
<feature type="compositionally biased region" description="Basic and acidic residues" evidence="15">
    <location>
        <begin position="1233"/>
        <end position="1243"/>
    </location>
</feature>
<evidence type="ECO:0000256" key="8">
    <source>
        <dbReference type="ARBA" id="ARBA00022777"/>
    </source>
</evidence>
<dbReference type="RefSeq" id="XP_067077977.1">
    <property type="nucleotide sequence ID" value="XM_067221876.1"/>
</dbReference>
<evidence type="ECO:0000256" key="15">
    <source>
        <dbReference type="SAM" id="MobiDB-lite"/>
    </source>
</evidence>
<feature type="region of interest" description="Disordered" evidence="15">
    <location>
        <begin position="972"/>
        <end position="997"/>
    </location>
</feature>
<keyword evidence="5 17" id="KW-0808">Transferase</keyword>
<organism evidence="17 18">
    <name type="scientific">Trypanosoma equiperdum</name>
    <dbReference type="NCBI Taxonomy" id="5694"/>
    <lineage>
        <taxon>Eukaryota</taxon>
        <taxon>Discoba</taxon>
        <taxon>Euglenozoa</taxon>
        <taxon>Kinetoplastea</taxon>
        <taxon>Metakinetoplastina</taxon>
        <taxon>Trypanosomatida</taxon>
        <taxon>Trypanosomatidae</taxon>
        <taxon>Trypanosoma</taxon>
    </lineage>
</organism>
<feature type="compositionally biased region" description="Polar residues" evidence="15">
    <location>
        <begin position="1337"/>
        <end position="1347"/>
    </location>
</feature>
<evidence type="ECO:0000256" key="14">
    <source>
        <dbReference type="SAM" id="Coils"/>
    </source>
</evidence>
<evidence type="ECO:0000256" key="12">
    <source>
        <dbReference type="ARBA" id="ARBA00048679"/>
    </source>
</evidence>
<proteinExistence type="inferred from homology"/>
<feature type="compositionally biased region" description="Polar residues" evidence="15">
    <location>
        <begin position="974"/>
        <end position="987"/>
    </location>
</feature>
<dbReference type="GO" id="GO:0004674">
    <property type="term" value="F:protein serine/threonine kinase activity"/>
    <property type="evidence" value="ECO:0007669"/>
    <property type="project" value="UniProtKB-KW"/>
</dbReference>
<evidence type="ECO:0000256" key="6">
    <source>
        <dbReference type="ARBA" id="ARBA00022723"/>
    </source>
</evidence>
<keyword evidence="6" id="KW-0479">Metal-binding</keyword>
<comment type="catalytic activity">
    <reaction evidence="11">
        <text>L-threonyl-[protein] + ATP = O-phospho-L-threonyl-[protein] + ADP + H(+)</text>
        <dbReference type="Rhea" id="RHEA:46608"/>
        <dbReference type="Rhea" id="RHEA-COMP:11060"/>
        <dbReference type="Rhea" id="RHEA-COMP:11605"/>
        <dbReference type="ChEBI" id="CHEBI:15378"/>
        <dbReference type="ChEBI" id="CHEBI:30013"/>
        <dbReference type="ChEBI" id="CHEBI:30616"/>
        <dbReference type="ChEBI" id="CHEBI:61977"/>
        <dbReference type="ChEBI" id="CHEBI:456216"/>
        <dbReference type="EC" id="2.7.11.1"/>
    </reaction>
</comment>
<evidence type="ECO:0000256" key="3">
    <source>
        <dbReference type="ARBA" id="ARBA00012513"/>
    </source>
</evidence>
<dbReference type="GO" id="GO:0106310">
    <property type="term" value="F:protein serine kinase activity"/>
    <property type="evidence" value="ECO:0007669"/>
    <property type="project" value="RHEA"/>
</dbReference>
<feature type="coiled-coil region" evidence="14">
    <location>
        <begin position="517"/>
        <end position="551"/>
    </location>
</feature>
<feature type="compositionally biased region" description="Basic and acidic residues" evidence="15">
    <location>
        <begin position="559"/>
        <end position="569"/>
    </location>
</feature>
<keyword evidence="9 13" id="KW-0067">ATP-binding</keyword>
<dbReference type="PROSITE" id="PS50011">
    <property type="entry name" value="PROTEIN_KINASE_DOM"/>
    <property type="match status" value="1"/>
</dbReference>
<evidence type="ECO:0000256" key="2">
    <source>
        <dbReference type="ARBA" id="ARBA00010886"/>
    </source>
</evidence>
<evidence type="ECO:0000256" key="1">
    <source>
        <dbReference type="ARBA" id="ARBA00001946"/>
    </source>
</evidence>
<gene>
    <name evidence="17" type="ORF">TEOVI_000825500</name>
</gene>
<dbReference type="FunFam" id="1.10.510.10:FF:000172">
    <property type="entry name" value="serine/threonine-protein kinase Nek1 isoform X1"/>
    <property type="match status" value="1"/>
</dbReference>
<feature type="region of interest" description="Disordered" evidence="15">
    <location>
        <begin position="291"/>
        <end position="321"/>
    </location>
</feature>
<feature type="domain" description="Protein kinase" evidence="16">
    <location>
        <begin position="4"/>
        <end position="255"/>
    </location>
</feature>
<comment type="catalytic activity">
    <reaction evidence="12">
        <text>L-seryl-[protein] + ATP = O-phospho-L-seryl-[protein] + ADP + H(+)</text>
        <dbReference type="Rhea" id="RHEA:17989"/>
        <dbReference type="Rhea" id="RHEA-COMP:9863"/>
        <dbReference type="Rhea" id="RHEA-COMP:11604"/>
        <dbReference type="ChEBI" id="CHEBI:15378"/>
        <dbReference type="ChEBI" id="CHEBI:29999"/>
        <dbReference type="ChEBI" id="CHEBI:30616"/>
        <dbReference type="ChEBI" id="CHEBI:83421"/>
        <dbReference type="ChEBI" id="CHEBI:456216"/>
        <dbReference type="EC" id="2.7.11.1"/>
    </reaction>
</comment>
<feature type="compositionally biased region" description="Polar residues" evidence="15">
    <location>
        <begin position="1219"/>
        <end position="1229"/>
    </location>
</feature>
<dbReference type="SUPFAM" id="SSF56112">
    <property type="entry name" value="Protein kinase-like (PK-like)"/>
    <property type="match status" value="1"/>
</dbReference>
<feature type="region of interest" description="Disordered" evidence="15">
    <location>
        <begin position="1337"/>
        <end position="1360"/>
    </location>
</feature>
<feature type="compositionally biased region" description="Polar residues" evidence="15">
    <location>
        <begin position="462"/>
        <end position="471"/>
    </location>
</feature>
<comment type="caution">
    <text evidence="17">The sequence shown here is derived from an EMBL/GenBank/DDBJ whole genome shotgun (WGS) entry which is preliminary data.</text>
</comment>
<evidence type="ECO:0000256" key="11">
    <source>
        <dbReference type="ARBA" id="ARBA00047899"/>
    </source>
</evidence>
<dbReference type="PROSITE" id="PS00107">
    <property type="entry name" value="PROTEIN_KINASE_ATP"/>
    <property type="match status" value="1"/>
</dbReference>
<dbReference type="CDD" id="cd08215">
    <property type="entry name" value="STKc_Nek"/>
    <property type="match status" value="1"/>
</dbReference>
<dbReference type="Gene3D" id="1.10.510.10">
    <property type="entry name" value="Transferase(Phosphotransferase) domain 1"/>
    <property type="match status" value="1"/>
</dbReference>
<keyword evidence="14" id="KW-0175">Coiled coil</keyword>
<dbReference type="Proteomes" id="UP000195570">
    <property type="component" value="Unassembled WGS sequence"/>
</dbReference>
<dbReference type="SMART" id="SM00220">
    <property type="entry name" value="S_TKc"/>
    <property type="match status" value="1"/>
</dbReference>
<evidence type="ECO:0000256" key="9">
    <source>
        <dbReference type="ARBA" id="ARBA00022840"/>
    </source>
</evidence>
<feature type="compositionally biased region" description="Basic and acidic residues" evidence="15">
    <location>
        <begin position="472"/>
        <end position="486"/>
    </location>
</feature>
<evidence type="ECO:0000259" key="16">
    <source>
        <dbReference type="PROSITE" id="PS50011"/>
    </source>
</evidence>
<dbReference type="PROSITE" id="PS00108">
    <property type="entry name" value="PROTEIN_KINASE_ST"/>
    <property type="match status" value="1"/>
</dbReference>
<feature type="region of interest" description="Disordered" evidence="15">
    <location>
        <begin position="1213"/>
        <end position="1243"/>
    </location>
</feature>